<evidence type="ECO:0000256" key="1">
    <source>
        <dbReference type="SAM" id="MobiDB-lite"/>
    </source>
</evidence>
<organism evidence="2 3">
    <name type="scientific">Pichia membranifaciens NRRL Y-2026</name>
    <dbReference type="NCBI Taxonomy" id="763406"/>
    <lineage>
        <taxon>Eukaryota</taxon>
        <taxon>Fungi</taxon>
        <taxon>Dikarya</taxon>
        <taxon>Ascomycota</taxon>
        <taxon>Saccharomycotina</taxon>
        <taxon>Pichiomycetes</taxon>
        <taxon>Pichiales</taxon>
        <taxon>Pichiaceae</taxon>
        <taxon>Pichia</taxon>
    </lineage>
</organism>
<dbReference type="Proteomes" id="UP000094455">
    <property type="component" value="Unassembled WGS sequence"/>
</dbReference>
<keyword evidence="3" id="KW-1185">Reference proteome</keyword>
<name>A0A1E3NNJ9_9ASCO</name>
<dbReference type="RefSeq" id="XP_019018783.1">
    <property type="nucleotide sequence ID" value="XM_019163989.1"/>
</dbReference>
<dbReference type="EMBL" id="KV454002">
    <property type="protein sequence ID" value="ODQ47670.1"/>
    <property type="molecule type" value="Genomic_DNA"/>
</dbReference>
<feature type="region of interest" description="Disordered" evidence="1">
    <location>
        <begin position="89"/>
        <end position="124"/>
    </location>
</feature>
<evidence type="ECO:0000313" key="3">
    <source>
        <dbReference type="Proteomes" id="UP000094455"/>
    </source>
</evidence>
<feature type="compositionally biased region" description="Basic residues" evidence="1">
    <location>
        <begin position="91"/>
        <end position="104"/>
    </location>
</feature>
<sequence length="124" mass="14236">MVRWSCHIGEEGNHHPKIMSKKSIVFGKNDGTSDNDVYDAFGNSIGKMWEENNYIWSQEEQNTSDVTEIECKRAGISCNLKVCGIENTSTRTRRKTNGKTKRDKIRVQGEEVSNSIMREKNHKQ</sequence>
<reference evidence="2 3" key="1">
    <citation type="journal article" date="2016" name="Proc. Natl. Acad. Sci. U.S.A.">
        <title>Comparative genomics of biotechnologically important yeasts.</title>
        <authorList>
            <person name="Riley R."/>
            <person name="Haridas S."/>
            <person name="Wolfe K.H."/>
            <person name="Lopes M.R."/>
            <person name="Hittinger C.T."/>
            <person name="Goeker M."/>
            <person name="Salamov A.A."/>
            <person name="Wisecaver J.H."/>
            <person name="Long T.M."/>
            <person name="Calvey C.H."/>
            <person name="Aerts A.L."/>
            <person name="Barry K.W."/>
            <person name="Choi C."/>
            <person name="Clum A."/>
            <person name="Coughlan A.Y."/>
            <person name="Deshpande S."/>
            <person name="Douglass A.P."/>
            <person name="Hanson S.J."/>
            <person name="Klenk H.-P."/>
            <person name="LaButti K.M."/>
            <person name="Lapidus A."/>
            <person name="Lindquist E.A."/>
            <person name="Lipzen A.M."/>
            <person name="Meier-Kolthoff J.P."/>
            <person name="Ohm R.A."/>
            <person name="Otillar R.P."/>
            <person name="Pangilinan J.L."/>
            <person name="Peng Y."/>
            <person name="Rokas A."/>
            <person name="Rosa C.A."/>
            <person name="Scheuner C."/>
            <person name="Sibirny A.A."/>
            <person name="Slot J.C."/>
            <person name="Stielow J.B."/>
            <person name="Sun H."/>
            <person name="Kurtzman C.P."/>
            <person name="Blackwell M."/>
            <person name="Grigoriev I.V."/>
            <person name="Jeffries T.W."/>
        </authorList>
    </citation>
    <scope>NUCLEOTIDE SEQUENCE [LARGE SCALE GENOMIC DNA]</scope>
    <source>
        <strain evidence="2 3">NRRL Y-2026</strain>
    </source>
</reference>
<proteinExistence type="predicted"/>
<accession>A0A1E3NNJ9</accession>
<protein>
    <submittedName>
        <fullName evidence="2">Uncharacterized protein</fullName>
    </submittedName>
</protein>
<dbReference type="AlphaFoldDB" id="A0A1E3NNJ9"/>
<gene>
    <name evidence="2" type="ORF">PICMEDRAFT_71715</name>
</gene>
<dbReference type="GeneID" id="30180676"/>
<evidence type="ECO:0000313" key="2">
    <source>
        <dbReference type="EMBL" id="ODQ47670.1"/>
    </source>
</evidence>